<dbReference type="RefSeq" id="WP_324776604.1">
    <property type="nucleotide sequence ID" value="NZ_BAAATS010000005.1"/>
</dbReference>
<protein>
    <submittedName>
        <fullName evidence="2">Uncharacterized protein</fullName>
    </submittedName>
</protein>
<organism evidence="2 3">
    <name type="scientific">Streptomyces kunmingensis</name>
    <dbReference type="NCBI Taxonomy" id="68225"/>
    <lineage>
        <taxon>Bacteria</taxon>
        <taxon>Bacillati</taxon>
        <taxon>Actinomycetota</taxon>
        <taxon>Actinomycetes</taxon>
        <taxon>Kitasatosporales</taxon>
        <taxon>Streptomycetaceae</taxon>
        <taxon>Streptomyces</taxon>
    </lineage>
</organism>
<dbReference type="Proteomes" id="UP001352223">
    <property type="component" value="Unassembled WGS sequence"/>
</dbReference>
<evidence type="ECO:0000256" key="1">
    <source>
        <dbReference type="SAM" id="Coils"/>
    </source>
</evidence>
<evidence type="ECO:0000313" key="3">
    <source>
        <dbReference type="Proteomes" id="UP001352223"/>
    </source>
</evidence>
<feature type="coiled-coil region" evidence="1">
    <location>
        <begin position="16"/>
        <end position="43"/>
    </location>
</feature>
<keyword evidence="3" id="KW-1185">Reference proteome</keyword>
<name>A0ABU6CQC8_9ACTN</name>
<evidence type="ECO:0000313" key="2">
    <source>
        <dbReference type="EMBL" id="MEB3966877.1"/>
    </source>
</evidence>
<sequence>MITTSEPTPLAVTAAARSLAAEAVSLQARITELRRSLALLDEQIGTKADTLRRLRSVERGEVPPAVLPRP</sequence>
<accession>A0ABU6CQC8</accession>
<reference evidence="2 3" key="1">
    <citation type="submission" date="2022-10" db="EMBL/GenBank/DDBJ databases">
        <authorList>
            <person name="Xie J."/>
            <person name="Shen N."/>
        </authorList>
    </citation>
    <scope>NUCLEOTIDE SEQUENCE [LARGE SCALE GENOMIC DNA]</scope>
    <source>
        <strain evidence="2 3">DSM 41681</strain>
    </source>
</reference>
<proteinExistence type="predicted"/>
<comment type="caution">
    <text evidence="2">The sequence shown here is derived from an EMBL/GenBank/DDBJ whole genome shotgun (WGS) entry which is preliminary data.</text>
</comment>
<dbReference type="EMBL" id="JAOZYB010000369">
    <property type="protein sequence ID" value="MEB3966877.1"/>
    <property type="molecule type" value="Genomic_DNA"/>
</dbReference>
<keyword evidence="1" id="KW-0175">Coiled coil</keyword>
<gene>
    <name evidence="2" type="ORF">OKJ48_42585</name>
</gene>